<accession>A0ABQ9YAK6</accession>
<comment type="caution">
    <text evidence="2">The sequence shown here is derived from an EMBL/GenBank/DDBJ whole genome shotgun (WGS) entry which is preliminary data.</text>
</comment>
<gene>
    <name evidence="2" type="ORF">BLNAU_4146</name>
</gene>
<evidence type="ECO:0000259" key="1">
    <source>
        <dbReference type="Pfam" id="PF12762"/>
    </source>
</evidence>
<evidence type="ECO:0000313" key="3">
    <source>
        <dbReference type="Proteomes" id="UP001281761"/>
    </source>
</evidence>
<organism evidence="2 3">
    <name type="scientific">Blattamonas nauphoetae</name>
    <dbReference type="NCBI Taxonomy" id="2049346"/>
    <lineage>
        <taxon>Eukaryota</taxon>
        <taxon>Metamonada</taxon>
        <taxon>Preaxostyla</taxon>
        <taxon>Oxymonadida</taxon>
        <taxon>Blattamonas</taxon>
    </lineage>
</organism>
<name>A0ABQ9YAK6_9EUKA</name>
<dbReference type="PANTHER" id="PTHR47163">
    <property type="entry name" value="DDE_TNP_IS1595 DOMAIN-CONTAINING PROTEIN"/>
    <property type="match status" value="1"/>
</dbReference>
<dbReference type="Pfam" id="PF12762">
    <property type="entry name" value="DDE_Tnp_IS1595"/>
    <property type="match status" value="1"/>
</dbReference>
<dbReference type="EMBL" id="JARBJD010000020">
    <property type="protein sequence ID" value="KAK2960749.1"/>
    <property type="molecule type" value="Genomic_DNA"/>
</dbReference>
<sequence>MVKTGAPPRLEEFTYVVNRLEPVLLGILEAEVEEKTTIYCDCWAAYHNIHDQRHLAHWTVNHTLYFKDPVTGVHINRIEGTWTHLLPLTEAHCWFTCARL</sequence>
<reference evidence="2 3" key="1">
    <citation type="journal article" date="2022" name="bioRxiv">
        <title>Genomics of Preaxostyla Flagellates Illuminates Evolutionary Transitions and the Path Towards Mitochondrial Loss.</title>
        <authorList>
            <person name="Novak L.V.F."/>
            <person name="Treitli S.C."/>
            <person name="Pyrih J."/>
            <person name="Halakuc P."/>
            <person name="Pipaliya S.V."/>
            <person name="Vacek V."/>
            <person name="Brzon O."/>
            <person name="Soukal P."/>
            <person name="Eme L."/>
            <person name="Dacks J.B."/>
            <person name="Karnkowska A."/>
            <person name="Elias M."/>
            <person name="Hampl V."/>
        </authorList>
    </citation>
    <scope>NUCLEOTIDE SEQUENCE [LARGE SCALE GENOMIC DNA]</scope>
    <source>
        <strain evidence="2">NAU3</strain>
        <tissue evidence="2">Gut</tissue>
    </source>
</reference>
<protein>
    <recommendedName>
        <fullName evidence="1">ISXO2-like transposase domain-containing protein</fullName>
    </recommendedName>
</protein>
<dbReference type="InterPro" id="IPR053164">
    <property type="entry name" value="IS1016-like_transposase"/>
</dbReference>
<keyword evidence="3" id="KW-1185">Reference proteome</keyword>
<dbReference type="PANTHER" id="PTHR47163:SF2">
    <property type="entry name" value="SI:DKEY-17M8.2"/>
    <property type="match status" value="1"/>
</dbReference>
<dbReference type="Proteomes" id="UP001281761">
    <property type="component" value="Unassembled WGS sequence"/>
</dbReference>
<feature type="domain" description="ISXO2-like transposase" evidence="1">
    <location>
        <begin position="16"/>
        <end position="85"/>
    </location>
</feature>
<proteinExistence type="predicted"/>
<evidence type="ECO:0000313" key="2">
    <source>
        <dbReference type="EMBL" id="KAK2960749.1"/>
    </source>
</evidence>
<dbReference type="InterPro" id="IPR024445">
    <property type="entry name" value="Tnp_ISXO2-like"/>
</dbReference>